<keyword evidence="8" id="KW-1185">Reference proteome</keyword>
<dbReference type="Gene3D" id="3.90.550.10">
    <property type="entry name" value="Spore Coat Polysaccharide Biosynthesis Protein SpsA, Chain A"/>
    <property type="match status" value="1"/>
</dbReference>
<comment type="cofactor">
    <cofactor evidence="1">
        <name>Mn(2+)</name>
        <dbReference type="ChEBI" id="CHEBI:29035"/>
    </cofactor>
</comment>
<dbReference type="GO" id="GO:0005975">
    <property type="term" value="P:carbohydrate metabolic process"/>
    <property type="evidence" value="ECO:0007669"/>
    <property type="project" value="InterPro"/>
</dbReference>
<dbReference type="EMBL" id="LZPO01087167">
    <property type="protein sequence ID" value="OBS66961.1"/>
    <property type="molecule type" value="Genomic_DNA"/>
</dbReference>
<evidence type="ECO:0000313" key="7">
    <source>
        <dbReference type="EMBL" id="OBS66961.1"/>
    </source>
</evidence>
<dbReference type="PANTHER" id="PTHR19300:SF47">
    <property type="entry name" value="BETA-1,4-GALACTOSYLTRANSFERASE 6"/>
    <property type="match status" value="1"/>
</dbReference>
<comment type="subcellular location">
    <subcellularLocation>
        <location evidence="2">Golgi apparatus membrane</location>
        <topology evidence="2">Single-pass type II membrane protein</topology>
    </subcellularLocation>
</comment>
<comment type="caution">
    <text evidence="7">The sequence shown here is derived from an EMBL/GenBank/DDBJ whole genome shotgun (WGS) entry which is preliminary data.</text>
</comment>
<sequence>MSALKRMMRVSNRSLIAFIFFFSLSTSCLYFIYVAPGIANTYLFMVQARGIMLRENVKTIGHMIRLYTNKNTTLNGTGGFLSVNVSEISFDEVHQLFSKDVEIGPGGHWRPKDCKPRWKLHKTLMGVKQGPHLSEHTVLPYKEFFGGVSGLTVEQFKKINGFPNAFWGWGGEDDDLWNSVSSCVLEALEGVAANVTLKKHPSSECKTDRFIAQEHCFSAKGLLLLWQDSGPPGPGTSRLGVADDGSGAVGVWAEQGSNGVAAMAGVIGCENHLGERRDSYFKHSPEAGATVKVFPGRILWDAGWEEVANTKRLLLFRRHFSGEKTAKRTMATSTVHLAALEEEEGLALYFSQSPLLRLLEHVHGHIHSRAASDSIQDFDHQRTLGLSSALGIKKTREMSVKLIGVSDETGSEPAQWTLDIARPKQISKFTQVTLARQWVRWLQQETLSLRWHTRFPTDVPPHPITLVVLMRLKQECKEATGYRAKKTLKTGSEDLRSKSRRARIMRAIAAGPRPTWLVNDGETEWPTVLGSIQILCSDIHIWYIVIDIQDPNLNLSLLYRFIGYLPIGISCFHRQGIAAVFLQNNKK</sequence>
<gene>
    <name evidence="7" type="ORF">A6R68_04502</name>
</gene>
<reference evidence="7 8" key="1">
    <citation type="submission" date="2016-06" db="EMBL/GenBank/DDBJ databases">
        <title>The Draft Genome Sequence and Annotation of the Desert Woodrat Neotoma lepida.</title>
        <authorList>
            <person name="Campbell M."/>
            <person name="Oakeson K.F."/>
            <person name="Yandell M."/>
            <person name="Halpert J.R."/>
            <person name="Dearing D."/>
        </authorList>
    </citation>
    <scope>NUCLEOTIDE SEQUENCE [LARGE SCALE GENOMIC DNA]</scope>
    <source>
        <strain evidence="7">417</strain>
        <tissue evidence="7">Liver</tissue>
    </source>
</reference>
<proteinExistence type="predicted"/>
<organism evidence="7 8">
    <name type="scientific">Neotoma lepida</name>
    <name type="common">Desert woodrat</name>
    <dbReference type="NCBI Taxonomy" id="56216"/>
    <lineage>
        <taxon>Eukaryota</taxon>
        <taxon>Metazoa</taxon>
        <taxon>Chordata</taxon>
        <taxon>Craniata</taxon>
        <taxon>Vertebrata</taxon>
        <taxon>Euteleostomi</taxon>
        <taxon>Mammalia</taxon>
        <taxon>Eutheria</taxon>
        <taxon>Euarchontoglires</taxon>
        <taxon>Glires</taxon>
        <taxon>Rodentia</taxon>
        <taxon>Myomorpha</taxon>
        <taxon>Muroidea</taxon>
        <taxon>Cricetidae</taxon>
        <taxon>Neotominae</taxon>
        <taxon>Neotoma</taxon>
    </lineage>
</organism>
<protein>
    <recommendedName>
        <fullName evidence="6">Galactosyltransferase C-terminal domain-containing protein</fullName>
    </recommendedName>
</protein>
<evidence type="ECO:0000259" key="6">
    <source>
        <dbReference type="Pfam" id="PF02709"/>
    </source>
</evidence>
<dbReference type="PRINTS" id="PR02050">
    <property type="entry name" value="B14GALTRFASE"/>
</dbReference>
<dbReference type="AlphaFoldDB" id="A0A1A6GL76"/>
<evidence type="ECO:0000256" key="4">
    <source>
        <dbReference type="ARBA" id="ARBA00023034"/>
    </source>
</evidence>
<dbReference type="InterPro" id="IPR027791">
    <property type="entry name" value="Galactosyl_T_C"/>
</dbReference>
<dbReference type="GO" id="GO:0008489">
    <property type="term" value="F:UDP-galactose:glucosylceramide beta-1,4-galactosyltransferase activity"/>
    <property type="evidence" value="ECO:0007669"/>
    <property type="project" value="TreeGrafter"/>
</dbReference>
<dbReference type="Pfam" id="PF02709">
    <property type="entry name" value="Glyco_transf_7C"/>
    <property type="match status" value="1"/>
</dbReference>
<dbReference type="InterPro" id="IPR029044">
    <property type="entry name" value="Nucleotide-diphossugar_trans"/>
</dbReference>
<evidence type="ECO:0000256" key="3">
    <source>
        <dbReference type="ARBA" id="ARBA00022679"/>
    </source>
</evidence>
<keyword evidence="3" id="KW-0808">Transferase</keyword>
<dbReference type="PROSITE" id="PS51257">
    <property type="entry name" value="PROKAR_LIPOPROTEIN"/>
    <property type="match status" value="1"/>
</dbReference>
<dbReference type="SUPFAM" id="SSF53448">
    <property type="entry name" value="Nucleotide-diphospho-sugar transferases"/>
    <property type="match status" value="1"/>
</dbReference>
<keyword evidence="4" id="KW-0333">Golgi apparatus</keyword>
<evidence type="ECO:0000256" key="5">
    <source>
        <dbReference type="ARBA" id="ARBA00023211"/>
    </source>
</evidence>
<evidence type="ECO:0000256" key="1">
    <source>
        <dbReference type="ARBA" id="ARBA00001936"/>
    </source>
</evidence>
<dbReference type="PANTHER" id="PTHR19300">
    <property type="entry name" value="BETA-1,4-GALACTOSYLTRANSFERASE"/>
    <property type="match status" value="1"/>
</dbReference>
<name>A0A1A6GL76_NEOLE</name>
<dbReference type="GO" id="GO:0000139">
    <property type="term" value="C:Golgi membrane"/>
    <property type="evidence" value="ECO:0007669"/>
    <property type="project" value="UniProtKB-SubCell"/>
</dbReference>
<dbReference type="Proteomes" id="UP000092124">
    <property type="component" value="Unassembled WGS sequence"/>
</dbReference>
<accession>A0A1A6GL76</accession>
<evidence type="ECO:0000256" key="2">
    <source>
        <dbReference type="ARBA" id="ARBA00004323"/>
    </source>
</evidence>
<keyword evidence="5" id="KW-0464">Manganese</keyword>
<evidence type="ECO:0000313" key="8">
    <source>
        <dbReference type="Proteomes" id="UP000092124"/>
    </source>
</evidence>
<dbReference type="STRING" id="56216.A0A1A6GL76"/>
<feature type="domain" description="Galactosyltransferase C-terminal" evidence="6">
    <location>
        <begin position="137"/>
        <end position="183"/>
    </location>
</feature>
<dbReference type="GO" id="GO:0006688">
    <property type="term" value="P:glycosphingolipid biosynthetic process"/>
    <property type="evidence" value="ECO:0007669"/>
    <property type="project" value="TreeGrafter"/>
</dbReference>
<dbReference type="InterPro" id="IPR003859">
    <property type="entry name" value="Galactosyl_T"/>
</dbReference>